<dbReference type="PANTHER" id="PTHR18914:SF33">
    <property type="entry name" value="RE47911P-RELATED"/>
    <property type="match status" value="1"/>
</dbReference>
<dbReference type="GO" id="GO:0005829">
    <property type="term" value="C:cytosol"/>
    <property type="evidence" value="ECO:0007669"/>
    <property type="project" value="EnsemblMetazoa"/>
</dbReference>
<dbReference type="OrthoDB" id="6342160at2759"/>
<evidence type="ECO:0000313" key="3">
    <source>
        <dbReference type="EMBL" id="EDW39305.1"/>
    </source>
</evidence>
<dbReference type="STRING" id="7234.B4GNH9"/>
<dbReference type="SMR" id="B4GNH9"/>
<evidence type="ECO:0000313" key="4">
    <source>
        <dbReference type="Proteomes" id="UP000008744"/>
    </source>
</evidence>
<dbReference type="PhylomeDB" id="B4GNH9"/>
<accession>B4GNH9</accession>
<dbReference type="GO" id="GO:0098609">
    <property type="term" value="P:cell-cell adhesion"/>
    <property type="evidence" value="ECO:0007669"/>
    <property type="project" value="TreeGrafter"/>
</dbReference>
<protein>
    <submittedName>
        <fullName evidence="3">GL14022</fullName>
    </submittedName>
</protein>
<dbReference type="GO" id="GO:0008013">
    <property type="term" value="F:beta-catenin binding"/>
    <property type="evidence" value="ECO:0007669"/>
    <property type="project" value="TreeGrafter"/>
</dbReference>
<dbReference type="GO" id="GO:0007349">
    <property type="term" value="P:cellularization"/>
    <property type="evidence" value="ECO:0007669"/>
    <property type="project" value="EnsemblMetazoa"/>
</dbReference>
<gene>
    <name evidence="3" type="primary">Dper\GL14022</name>
    <name evidence="3" type="ORF">Dper_GL14022</name>
</gene>
<keyword evidence="4" id="KW-1185">Reference proteome</keyword>
<reference evidence="3 4" key="1">
    <citation type="journal article" date="2007" name="Nature">
        <title>Evolution of genes and genomes on the Drosophila phylogeny.</title>
        <authorList>
            <consortium name="Drosophila 12 Genomes Consortium"/>
            <person name="Clark A.G."/>
            <person name="Eisen M.B."/>
            <person name="Smith D.R."/>
            <person name="Bergman C.M."/>
            <person name="Oliver B."/>
            <person name="Markow T.A."/>
            <person name="Kaufman T.C."/>
            <person name="Kellis M."/>
            <person name="Gelbart W."/>
            <person name="Iyer V.N."/>
            <person name="Pollard D.A."/>
            <person name="Sackton T.B."/>
            <person name="Larracuente A.M."/>
            <person name="Singh N.D."/>
            <person name="Abad J.P."/>
            <person name="Abt D.N."/>
            <person name="Adryan B."/>
            <person name="Aguade M."/>
            <person name="Akashi H."/>
            <person name="Anderson W.W."/>
            <person name="Aquadro C.F."/>
            <person name="Ardell D.H."/>
            <person name="Arguello R."/>
            <person name="Artieri C.G."/>
            <person name="Barbash D.A."/>
            <person name="Barker D."/>
            <person name="Barsanti P."/>
            <person name="Batterham P."/>
            <person name="Batzoglou S."/>
            <person name="Begun D."/>
            <person name="Bhutkar A."/>
            <person name="Blanco E."/>
            <person name="Bosak S.A."/>
            <person name="Bradley R.K."/>
            <person name="Brand A.D."/>
            <person name="Brent M.R."/>
            <person name="Brooks A.N."/>
            <person name="Brown R.H."/>
            <person name="Butlin R.K."/>
            <person name="Caggese C."/>
            <person name="Calvi B.R."/>
            <person name="Bernardo de Carvalho A."/>
            <person name="Caspi A."/>
            <person name="Castrezana S."/>
            <person name="Celniker S.E."/>
            <person name="Chang J.L."/>
            <person name="Chapple C."/>
            <person name="Chatterji S."/>
            <person name="Chinwalla A."/>
            <person name="Civetta A."/>
            <person name="Clifton S.W."/>
            <person name="Comeron J.M."/>
            <person name="Costello J.C."/>
            <person name="Coyne J.A."/>
            <person name="Daub J."/>
            <person name="David R.G."/>
            <person name="Delcher A.L."/>
            <person name="Delehaunty K."/>
            <person name="Do C.B."/>
            <person name="Ebling H."/>
            <person name="Edwards K."/>
            <person name="Eickbush T."/>
            <person name="Evans J.D."/>
            <person name="Filipski A."/>
            <person name="Findeiss S."/>
            <person name="Freyhult E."/>
            <person name="Fulton L."/>
            <person name="Fulton R."/>
            <person name="Garcia A.C."/>
            <person name="Gardiner A."/>
            <person name="Garfield D.A."/>
            <person name="Garvin B.E."/>
            <person name="Gibson G."/>
            <person name="Gilbert D."/>
            <person name="Gnerre S."/>
            <person name="Godfrey J."/>
            <person name="Good R."/>
            <person name="Gotea V."/>
            <person name="Gravely B."/>
            <person name="Greenberg A.J."/>
            <person name="Griffiths-Jones S."/>
            <person name="Gross S."/>
            <person name="Guigo R."/>
            <person name="Gustafson E.A."/>
            <person name="Haerty W."/>
            <person name="Hahn M.W."/>
            <person name="Halligan D.L."/>
            <person name="Halpern A.L."/>
            <person name="Halter G.M."/>
            <person name="Han M.V."/>
            <person name="Heger A."/>
            <person name="Hillier L."/>
            <person name="Hinrichs A.S."/>
            <person name="Holmes I."/>
            <person name="Hoskins R.A."/>
            <person name="Hubisz M.J."/>
            <person name="Hultmark D."/>
            <person name="Huntley M.A."/>
            <person name="Jaffe D.B."/>
            <person name="Jagadeeshan S."/>
            <person name="Jeck W.R."/>
            <person name="Johnson J."/>
            <person name="Jones C.D."/>
            <person name="Jordan W.C."/>
            <person name="Karpen G.H."/>
            <person name="Kataoka E."/>
            <person name="Keightley P.D."/>
            <person name="Kheradpour P."/>
            <person name="Kirkness E.F."/>
            <person name="Koerich L.B."/>
            <person name="Kristiansen K."/>
            <person name="Kudrna D."/>
            <person name="Kulathinal R.J."/>
            <person name="Kumar S."/>
            <person name="Kwok R."/>
            <person name="Lander E."/>
            <person name="Langley C.H."/>
            <person name="Lapoint R."/>
            <person name="Lazzaro B.P."/>
            <person name="Lee S.J."/>
            <person name="Levesque L."/>
            <person name="Li R."/>
            <person name="Lin C.F."/>
            <person name="Lin M.F."/>
            <person name="Lindblad-Toh K."/>
            <person name="Llopart A."/>
            <person name="Long M."/>
            <person name="Low L."/>
            <person name="Lozovsky E."/>
            <person name="Lu J."/>
            <person name="Luo M."/>
            <person name="Machado C.A."/>
            <person name="Makalowski W."/>
            <person name="Marzo M."/>
            <person name="Matsuda M."/>
            <person name="Matzkin L."/>
            <person name="McAllister B."/>
            <person name="McBride C.S."/>
            <person name="McKernan B."/>
            <person name="McKernan K."/>
            <person name="Mendez-Lago M."/>
            <person name="Minx P."/>
            <person name="Mollenhauer M.U."/>
            <person name="Montooth K."/>
            <person name="Mount S.M."/>
            <person name="Mu X."/>
            <person name="Myers E."/>
            <person name="Negre B."/>
            <person name="Newfeld S."/>
            <person name="Nielsen R."/>
            <person name="Noor M.A."/>
            <person name="O'Grady P."/>
            <person name="Pachter L."/>
            <person name="Papaceit M."/>
            <person name="Parisi M.J."/>
            <person name="Parisi M."/>
            <person name="Parts L."/>
            <person name="Pedersen J.S."/>
            <person name="Pesole G."/>
            <person name="Phillippy A.M."/>
            <person name="Ponting C.P."/>
            <person name="Pop M."/>
            <person name="Porcelli D."/>
            <person name="Powell J.R."/>
            <person name="Prohaska S."/>
            <person name="Pruitt K."/>
            <person name="Puig M."/>
            <person name="Quesneville H."/>
            <person name="Ram K.R."/>
            <person name="Rand D."/>
            <person name="Rasmussen M.D."/>
            <person name="Reed L.K."/>
            <person name="Reenan R."/>
            <person name="Reily A."/>
            <person name="Remington K.A."/>
            <person name="Rieger T.T."/>
            <person name="Ritchie M.G."/>
            <person name="Robin C."/>
            <person name="Rogers Y.H."/>
            <person name="Rohde C."/>
            <person name="Rozas J."/>
            <person name="Rubenfield M.J."/>
            <person name="Ruiz A."/>
            <person name="Russo S."/>
            <person name="Salzberg S.L."/>
            <person name="Sanchez-Gracia A."/>
            <person name="Saranga D.J."/>
            <person name="Sato H."/>
            <person name="Schaeffer S.W."/>
            <person name="Schatz M.C."/>
            <person name="Schlenke T."/>
            <person name="Schwartz R."/>
            <person name="Segarra C."/>
            <person name="Singh R.S."/>
            <person name="Sirot L."/>
            <person name="Sirota M."/>
            <person name="Sisneros N.B."/>
            <person name="Smith C.D."/>
            <person name="Smith T.F."/>
            <person name="Spieth J."/>
            <person name="Stage D.E."/>
            <person name="Stark A."/>
            <person name="Stephan W."/>
            <person name="Strausberg R.L."/>
            <person name="Strempel S."/>
            <person name="Sturgill D."/>
            <person name="Sutton G."/>
            <person name="Sutton G.G."/>
            <person name="Tao W."/>
            <person name="Teichmann S."/>
            <person name="Tobari Y.N."/>
            <person name="Tomimura Y."/>
            <person name="Tsolas J.M."/>
            <person name="Valente V.L."/>
            <person name="Venter E."/>
            <person name="Venter J.C."/>
            <person name="Vicario S."/>
            <person name="Vieira F.G."/>
            <person name="Vilella A.J."/>
            <person name="Villasante A."/>
            <person name="Walenz B."/>
            <person name="Wang J."/>
            <person name="Wasserman M."/>
            <person name="Watts T."/>
            <person name="Wilson D."/>
            <person name="Wilson R.K."/>
            <person name="Wing R.A."/>
            <person name="Wolfner M.F."/>
            <person name="Wong A."/>
            <person name="Wong G.K."/>
            <person name="Wu C.I."/>
            <person name="Wu G."/>
            <person name="Yamamoto D."/>
            <person name="Yang H.P."/>
            <person name="Yang S.P."/>
            <person name="Yorke J.A."/>
            <person name="Yoshida K."/>
            <person name="Zdobnov E."/>
            <person name="Zhang P."/>
            <person name="Zhang Y."/>
            <person name="Zimin A.V."/>
            <person name="Baldwin J."/>
            <person name="Abdouelleil A."/>
            <person name="Abdulkadir J."/>
            <person name="Abebe A."/>
            <person name="Abera B."/>
            <person name="Abreu J."/>
            <person name="Acer S.C."/>
            <person name="Aftuck L."/>
            <person name="Alexander A."/>
            <person name="An P."/>
            <person name="Anderson E."/>
            <person name="Anderson S."/>
            <person name="Arachi H."/>
            <person name="Azer M."/>
            <person name="Bachantsang P."/>
            <person name="Barry A."/>
            <person name="Bayul T."/>
            <person name="Berlin A."/>
            <person name="Bessette D."/>
            <person name="Bloom T."/>
            <person name="Blye J."/>
            <person name="Boguslavskiy L."/>
            <person name="Bonnet C."/>
            <person name="Boukhgalter B."/>
            <person name="Bourzgui I."/>
            <person name="Brown A."/>
            <person name="Cahill P."/>
            <person name="Channer S."/>
            <person name="Cheshatsang Y."/>
            <person name="Chuda L."/>
            <person name="Citroen M."/>
            <person name="Collymore A."/>
            <person name="Cooke P."/>
            <person name="Costello M."/>
            <person name="D'Aco K."/>
            <person name="Daza R."/>
            <person name="De Haan G."/>
            <person name="DeGray S."/>
            <person name="DeMaso C."/>
            <person name="Dhargay N."/>
            <person name="Dooley K."/>
            <person name="Dooley E."/>
            <person name="Doricent M."/>
            <person name="Dorje P."/>
            <person name="Dorjee K."/>
            <person name="Dupes A."/>
            <person name="Elong R."/>
            <person name="Falk J."/>
            <person name="Farina A."/>
            <person name="Faro S."/>
            <person name="Ferguson D."/>
            <person name="Fisher S."/>
            <person name="Foley C.D."/>
            <person name="Franke A."/>
            <person name="Friedrich D."/>
            <person name="Gadbois L."/>
            <person name="Gearin G."/>
            <person name="Gearin C.R."/>
            <person name="Giannoukos G."/>
            <person name="Goode T."/>
            <person name="Graham J."/>
            <person name="Grandbois E."/>
            <person name="Grewal S."/>
            <person name="Gyaltsen K."/>
            <person name="Hafez N."/>
            <person name="Hagos B."/>
            <person name="Hall J."/>
            <person name="Henson C."/>
            <person name="Hollinger A."/>
            <person name="Honan T."/>
            <person name="Huard M.D."/>
            <person name="Hughes L."/>
            <person name="Hurhula B."/>
            <person name="Husby M.E."/>
            <person name="Kamat A."/>
            <person name="Kanga B."/>
            <person name="Kashin S."/>
            <person name="Khazanovich D."/>
            <person name="Kisner P."/>
            <person name="Lance K."/>
            <person name="Lara M."/>
            <person name="Lee W."/>
            <person name="Lennon N."/>
            <person name="Letendre F."/>
            <person name="LeVine R."/>
            <person name="Lipovsky A."/>
            <person name="Liu X."/>
            <person name="Liu J."/>
            <person name="Liu S."/>
            <person name="Lokyitsang T."/>
            <person name="Lokyitsang Y."/>
            <person name="Lubonja R."/>
            <person name="Lui A."/>
            <person name="MacDonald P."/>
            <person name="Magnisalis V."/>
            <person name="Maru K."/>
            <person name="Matthews C."/>
            <person name="McCusker W."/>
            <person name="McDonough S."/>
            <person name="Mehta T."/>
            <person name="Meldrim J."/>
            <person name="Meneus L."/>
            <person name="Mihai O."/>
            <person name="Mihalev A."/>
            <person name="Mihova T."/>
            <person name="Mittelman R."/>
            <person name="Mlenga V."/>
            <person name="Montmayeur A."/>
            <person name="Mulrain L."/>
            <person name="Navidi A."/>
            <person name="Naylor J."/>
            <person name="Negash T."/>
            <person name="Nguyen T."/>
            <person name="Nguyen N."/>
            <person name="Nicol R."/>
            <person name="Norbu C."/>
            <person name="Norbu N."/>
            <person name="Novod N."/>
            <person name="O'Neill B."/>
            <person name="Osman S."/>
            <person name="Markiewicz E."/>
            <person name="Oyono O.L."/>
            <person name="Patti C."/>
            <person name="Phunkhang P."/>
            <person name="Pierre F."/>
            <person name="Priest M."/>
            <person name="Raghuraman S."/>
            <person name="Rege F."/>
            <person name="Reyes R."/>
            <person name="Rise C."/>
            <person name="Rogov P."/>
            <person name="Ross K."/>
            <person name="Ryan E."/>
            <person name="Settipalli S."/>
            <person name="Shea T."/>
            <person name="Sherpa N."/>
            <person name="Shi L."/>
            <person name="Shih D."/>
            <person name="Sparrow T."/>
            <person name="Spaulding J."/>
            <person name="Stalker J."/>
            <person name="Stange-Thomann N."/>
            <person name="Stavropoulos S."/>
            <person name="Stone C."/>
            <person name="Strader C."/>
            <person name="Tesfaye S."/>
            <person name="Thomson T."/>
            <person name="Thoulutsang Y."/>
            <person name="Thoulutsang D."/>
            <person name="Topham K."/>
            <person name="Topping I."/>
            <person name="Tsamla T."/>
            <person name="Vassiliev H."/>
            <person name="Vo A."/>
            <person name="Wangchuk T."/>
            <person name="Wangdi T."/>
            <person name="Weiand M."/>
            <person name="Wilkinson J."/>
            <person name="Wilson A."/>
            <person name="Yadav S."/>
            <person name="Young G."/>
            <person name="Yu Q."/>
            <person name="Zembek L."/>
            <person name="Zhong D."/>
            <person name="Zimmer A."/>
            <person name="Zwirko Z."/>
            <person name="Jaffe D.B."/>
            <person name="Alvarez P."/>
            <person name="Brockman W."/>
            <person name="Butler J."/>
            <person name="Chin C."/>
            <person name="Gnerre S."/>
            <person name="Grabherr M."/>
            <person name="Kleber M."/>
            <person name="Mauceli E."/>
            <person name="MacCallum I."/>
        </authorList>
    </citation>
    <scope>NUCLEOTIDE SEQUENCE [LARGE SCALE GENOMIC DNA]</scope>
    <source>
        <strain evidence="4">MSH-3 / Tucson 14011-0111.49</strain>
    </source>
</reference>
<proteinExistence type="predicted"/>
<dbReference type="HOGENOM" id="CLU_030377_0_0_1"/>
<organism evidence="4">
    <name type="scientific">Drosophila persimilis</name>
    <name type="common">Fruit fly</name>
    <dbReference type="NCBI Taxonomy" id="7234"/>
    <lineage>
        <taxon>Eukaryota</taxon>
        <taxon>Metazoa</taxon>
        <taxon>Ecdysozoa</taxon>
        <taxon>Arthropoda</taxon>
        <taxon>Hexapoda</taxon>
        <taxon>Insecta</taxon>
        <taxon>Pterygota</taxon>
        <taxon>Neoptera</taxon>
        <taxon>Endopterygota</taxon>
        <taxon>Diptera</taxon>
        <taxon>Brachycera</taxon>
        <taxon>Muscomorpha</taxon>
        <taxon>Ephydroidea</taxon>
        <taxon>Drosophilidae</taxon>
        <taxon>Drosophila</taxon>
        <taxon>Sophophora</taxon>
    </lineage>
</organism>
<dbReference type="PANTHER" id="PTHR18914">
    <property type="entry name" value="ALPHA CATENIN"/>
    <property type="match status" value="1"/>
</dbReference>
<dbReference type="AlphaFoldDB" id="B4GNH9"/>
<sequence>MESLLRQLSICNELIAQGPACPVGNIAWLNEFCATFLDFASELKAHLPEIAPRWGAPEGGNNIEVETIFLCLTQVVTCITQLERTINIESKFGHETTPMTRLHFLDRIDWCVRRIYVSLSQLDLHLESGAADNLEDHTFVELMDLALDHLEAFMEGLGNTTSNFLYIEEENDTNDACQLGSIINHIVRHALAFANVALEADKKALSELCETLLSECATFLEGSAELNPGHRKLEALSLERALYGLETFLNEALLHSIFASLVELENTPINRLRHALQEQELESGLTEKLVLDFDTNMDRIQQIGVLAIAFSQDVKTKTIVRSCLASLESLDACIVPALQSSALHHADILEHHFNDEMLIFRNLIHDIIDSRSLVNNYLDMLAESLHIHIAGKSLPSEYLLIVQMGSVLAEHFRLPVNYSALSDDGKRVHKDLILILRECLAAVSLATPVDPKRIVKRLKILYSVLAKLRDVIDKNVHDSVFNLSSRRQITNATRTLLRSCKSKSKRQRSFVKQSKDSVVPDPHNYTSSIANSINNDGDLISFELTEILRIN</sequence>
<dbReference type="Gene3D" id="1.20.120.810">
    <property type="entry name" value="Vinculin, Vh2 four-helix bundle"/>
    <property type="match status" value="1"/>
</dbReference>
<dbReference type="GO" id="GO:0016477">
    <property type="term" value="P:cell migration"/>
    <property type="evidence" value="ECO:0007669"/>
    <property type="project" value="TreeGrafter"/>
</dbReference>
<keyword evidence="2" id="KW-0963">Cytoplasm</keyword>
<dbReference type="GO" id="GO:0005912">
    <property type="term" value="C:adherens junction"/>
    <property type="evidence" value="ECO:0007669"/>
    <property type="project" value="TreeGrafter"/>
</dbReference>
<dbReference type="GO" id="GO:0032154">
    <property type="term" value="C:cleavage furrow"/>
    <property type="evidence" value="ECO:0007669"/>
    <property type="project" value="EnsemblMetazoa"/>
</dbReference>
<evidence type="ECO:0000256" key="2">
    <source>
        <dbReference type="ARBA" id="ARBA00022490"/>
    </source>
</evidence>
<dbReference type="GO" id="GO:0007015">
    <property type="term" value="P:actin filament organization"/>
    <property type="evidence" value="ECO:0007669"/>
    <property type="project" value="EnsemblMetazoa"/>
</dbReference>
<dbReference type="GO" id="GO:0051015">
    <property type="term" value="F:actin filament binding"/>
    <property type="evidence" value="ECO:0007669"/>
    <property type="project" value="TreeGrafter"/>
</dbReference>
<dbReference type="InterPro" id="IPR008837">
    <property type="entry name" value="Serendipity_A"/>
</dbReference>
<comment type="subcellular location">
    <subcellularLocation>
        <location evidence="1">Cytoplasm</location>
    </subcellularLocation>
</comment>
<dbReference type="Proteomes" id="UP000008744">
    <property type="component" value="Unassembled WGS sequence"/>
</dbReference>
<dbReference type="OMA" id="CIVPAFQ"/>
<dbReference type="EMBL" id="CH479186">
    <property type="protein sequence ID" value="EDW39305.1"/>
    <property type="molecule type" value="Genomic_DNA"/>
</dbReference>
<evidence type="ECO:0000256" key="1">
    <source>
        <dbReference type="ARBA" id="ARBA00004496"/>
    </source>
</evidence>
<dbReference type="GO" id="GO:0016342">
    <property type="term" value="C:catenin complex"/>
    <property type="evidence" value="ECO:0007669"/>
    <property type="project" value="TreeGrafter"/>
</dbReference>
<name>B4GNH9_DROPE</name>
<dbReference type="Pfam" id="PF05482">
    <property type="entry name" value="Serendipity_A"/>
    <property type="match status" value="1"/>
</dbReference>
<dbReference type="eggNOG" id="ENOG502SBC0">
    <property type="taxonomic scope" value="Eukaryota"/>
</dbReference>